<name>A0A0B0N414_GOSAR</name>
<dbReference type="Proteomes" id="UP000032142">
    <property type="component" value="Unassembled WGS sequence"/>
</dbReference>
<sequence length="46" mass="5327">MAKNNSTRASHTPMWQPVLISLFVSRTQRKSQFLGFLDILKSINTY</sequence>
<gene>
    <name evidence="1" type="ORF">F383_34125</name>
</gene>
<dbReference type="EMBL" id="JRRC01477003">
    <property type="protein sequence ID" value="KHG07560.1"/>
    <property type="molecule type" value="Genomic_DNA"/>
</dbReference>
<proteinExistence type="predicted"/>
<evidence type="ECO:0000313" key="1">
    <source>
        <dbReference type="EMBL" id="KHG07560.1"/>
    </source>
</evidence>
<comment type="caution">
    <text evidence="1">The sequence shown here is derived from an EMBL/GenBank/DDBJ whole genome shotgun (WGS) entry which is preliminary data.</text>
</comment>
<accession>A0A0B0N414</accession>
<keyword evidence="2" id="KW-1185">Reference proteome</keyword>
<evidence type="ECO:0000313" key="2">
    <source>
        <dbReference type="Proteomes" id="UP000032142"/>
    </source>
</evidence>
<organism evidence="1 2">
    <name type="scientific">Gossypium arboreum</name>
    <name type="common">Tree cotton</name>
    <name type="synonym">Gossypium nanking</name>
    <dbReference type="NCBI Taxonomy" id="29729"/>
    <lineage>
        <taxon>Eukaryota</taxon>
        <taxon>Viridiplantae</taxon>
        <taxon>Streptophyta</taxon>
        <taxon>Embryophyta</taxon>
        <taxon>Tracheophyta</taxon>
        <taxon>Spermatophyta</taxon>
        <taxon>Magnoliopsida</taxon>
        <taxon>eudicotyledons</taxon>
        <taxon>Gunneridae</taxon>
        <taxon>Pentapetalae</taxon>
        <taxon>rosids</taxon>
        <taxon>malvids</taxon>
        <taxon>Malvales</taxon>
        <taxon>Malvaceae</taxon>
        <taxon>Malvoideae</taxon>
        <taxon>Gossypium</taxon>
    </lineage>
</organism>
<protein>
    <submittedName>
        <fullName evidence="1">Uncharacterized protein</fullName>
    </submittedName>
</protein>
<reference evidence="2" key="1">
    <citation type="submission" date="2014-09" db="EMBL/GenBank/DDBJ databases">
        <authorList>
            <person name="Mudge J."/>
            <person name="Ramaraj T."/>
            <person name="Lindquist I.E."/>
            <person name="Bharti A.K."/>
            <person name="Sundararajan A."/>
            <person name="Cameron C.T."/>
            <person name="Woodward J.E."/>
            <person name="May G.D."/>
            <person name="Brubaker C."/>
            <person name="Broadhvest J."/>
            <person name="Wilkins T.A."/>
        </authorList>
    </citation>
    <scope>NUCLEOTIDE SEQUENCE</scope>
    <source>
        <strain evidence="2">cv. AKA8401</strain>
    </source>
</reference>
<dbReference type="AlphaFoldDB" id="A0A0B0N414"/>